<feature type="region of interest" description="Disordered" evidence="1">
    <location>
        <begin position="123"/>
        <end position="203"/>
    </location>
</feature>
<gene>
    <name evidence="2" type="ORF">Cci01nite_82280</name>
</gene>
<sequence length="203" mass="20909">MAMPSDLPEPQSADTSTPADAPPEPAPPVAPPVPENLPQSTASSDPAGDGPSSIADALATTDEAKVAAANKALADDRRDTYEFHTTKQHKTAQAVRAGALTDGILDPIKSIKSVVDMVWPTKGAAADGKQASKSESAPPAKVLEPESVPEKKEPVPSQRTTAERTPDEPEADNGPKAEPRPSAEDPAPLSVNSGEPTTGDAKE</sequence>
<feature type="region of interest" description="Disordered" evidence="1">
    <location>
        <begin position="1"/>
        <end position="59"/>
    </location>
</feature>
<organism evidence="2 3">
    <name type="scientific">Catellatospora citrea</name>
    <dbReference type="NCBI Taxonomy" id="53366"/>
    <lineage>
        <taxon>Bacteria</taxon>
        <taxon>Bacillati</taxon>
        <taxon>Actinomycetota</taxon>
        <taxon>Actinomycetes</taxon>
        <taxon>Micromonosporales</taxon>
        <taxon>Micromonosporaceae</taxon>
        <taxon>Catellatospora</taxon>
    </lineage>
</organism>
<keyword evidence="3" id="KW-1185">Reference proteome</keyword>
<feature type="compositionally biased region" description="Pro residues" evidence="1">
    <location>
        <begin position="20"/>
        <end position="35"/>
    </location>
</feature>
<reference evidence="2 3" key="1">
    <citation type="submission" date="2021-01" db="EMBL/GenBank/DDBJ databases">
        <title>Whole genome shotgun sequence of Catellatospora citrea NBRC 14495.</title>
        <authorList>
            <person name="Komaki H."/>
            <person name="Tamura T."/>
        </authorList>
    </citation>
    <scope>NUCLEOTIDE SEQUENCE [LARGE SCALE GENOMIC DNA]</scope>
    <source>
        <strain evidence="2 3">NBRC 14495</strain>
    </source>
</reference>
<dbReference type="EMBL" id="BONH01000072">
    <property type="protein sequence ID" value="GIG03135.1"/>
    <property type="molecule type" value="Genomic_DNA"/>
</dbReference>
<feature type="compositionally biased region" description="Basic and acidic residues" evidence="1">
    <location>
        <begin position="161"/>
        <end position="183"/>
    </location>
</feature>
<protein>
    <submittedName>
        <fullName evidence="2">Uncharacterized protein</fullName>
    </submittedName>
</protein>
<evidence type="ECO:0000256" key="1">
    <source>
        <dbReference type="SAM" id="MobiDB-lite"/>
    </source>
</evidence>
<name>A0A8J3KXR2_9ACTN</name>
<dbReference type="AlphaFoldDB" id="A0A8J3KXR2"/>
<comment type="caution">
    <text evidence="2">The sequence shown here is derived from an EMBL/GenBank/DDBJ whole genome shotgun (WGS) entry which is preliminary data.</text>
</comment>
<dbReference type="RefSeq" id="WP_147432959.1">
    <property type="nucleotide sequence ID" value="NZ_BONH01000072.1"/>
</dbReference>
<evidence type="ECO:0000313" key="2">
    <source>
        <dbReference type="EMBL" id="GIG03135.1"/>
    </source>
</evidence>
<proteinExistence type="predicted"/>
<evidence type="ECO:0000313" key="3">
    <source>
        <dbReference type="Proteomes" id="UP000659904"/>
    </source>
</evidence>
<accession>A0A8J3KXR2</accession>
<dbReference type="Proteomes" id="UP000659904">
    <property type="component" value="Unassembled WGS sequence"/>
</dbReference>